<accession>A0A084EJT2</accession>
<reference evidence="1 2" key="1">
    <citation type="submission" date="2014-02" db="EMBL/GenBank/DDBJ databases">
        <title>Genome sequence of Mycoplasma capricolum subsp. capricolum strain 14232.</title>
        <authorList>
            <person name="Sirand-Pugnet P."/>
            <person name="Breton M."/>
            <person name="Dordet-Frisoni E."/>
            <person name="Baranowski E."/>
            <person name="Barre A."/>
            <person name="Couture C."/>
            <person name="Dupuy V."/>
            <person name="Gaurivaud P."/>
            <person name="Jacob D."/>
            <person name="Lemaitre C."/>
            <person name="Manso-Silvan L."/>
            <person name="Nikolski M."/>
            <person name="Nouvel L.-X."/>
            <person name="Poumarat F."/>
            <person name="Tardy F."/>
            <person name="Thebault P."/>
            <person name="Theil S."/>
            <person name="Citti C."/>
            <person name="Thiaucourt F."/>
            <person name="Blanchard A."/>
        </authorList>
    </citation>
    <scope>NUCLEOTIDE SEQUENCE [LARGE SCALE GENOMIC DNA]</scope>
    <source>
        <strain evidence="1 2">14232</strain>
    </source>
</reference>
<dbReference type="Proteomes" id="UP000028533">
    <property type="component" value="Unassembled WGS sequence"/>
</dbReference>
<dbReference type="InterPro" id="IPR029063">
    <property type="entry name" value="SAM-dependent_MTases_sf"/>
</dbReference>
<keyword evidence="1" id="KW-0489">Methyltransferase</keyword>
<dbReference type="SUPFAM" id="SSF53335">
    <property type="entry name" value="S-adenosyl-L-methionine-dependent methyltransferases"/>
    <property type="match status" value="1"/>
</dbReference>
<dbReference type="Gene3D" id="3.40.50.150">
    <property type="entry name" value="Vaccinia Virus protein VP39"/>
    <property type="match status" value="1"/>
</dbReference>
<evidence type="ECO:0000313" key="1">
    <source>
        <dbReference type="EMBL" id="KEZ18224.1"/>
    </source>
</evidence>
<dbReference type="EMBL" id="JFDO01000026">
    <property type="protein sequence ID" value="KEZ18224.1"/>
    <property type="molecule type" value="Genomic_DNA"/>
</dbReference>
<sequence length="287" mass="33684">MEVFAMHNREEDSKKDSKNSLLNEKSISKYVIWALYDDAESSYQKAIKKYFDNEFIVYSIGINDSSKIKFKESENYKYKQIDLSLLNFNLINQLKQLEKPDIILASPPCESWSGADCGGKMFSKITTTSEKVEDDTSIWKVRNKKYYDEYNKTAHPVKRRLFLQKEVGRILGISTIGATIHIIQTFKPKIWIIENPATSKTWDFQKHHWNFYNNFYENKTYYSSYDIDFSLKPTIFKSNIKLDLLTNRNKGNNDHMARGSYSKRSSIPSELIKDIINQIKIKLNKNK</sequence>
<dbReference type="GO" id="GO:0032259">
    <property type="term" value="P:methylation"/>
    <property type="evidence" value="ECO:0007669"/>
    <property type="project" value="UniProtKB-KW"/>
</dbReference>
<dbReference type="GO" id="GO:0008168">
    <property type="term" value="F:methyltransferase activity"/>
    <property type="evidence" value="ECO:0007669"/>
    <property type="project" value="UniProtKB-KW"/>
</dbReference>
<proteinExistence type="predicted"/>
<evidence type="ECO:0000313" key="2">
    <source>
        <dbReference type="Proteomes" id="UP000028533"/>
    </source>
</evidence>
<protein>
    <submittedName>
        <fullName evidence="1">C-5 cytosine-specific DNA methyltransferase</fullName>
    </submittedName>
</protein>
<dbReference type="AlphaFoldDB" id="A0A084EJT2"/>
<keyword evidence="1" id="KW-0808">Transferase</keyword>
<comment type="caution">
    <text evidence="1">The sequence shown here is derived from an EMBL/GenBank/DDBJ whole genome shotgun (WGS) entry which is preliminary data.</text>
</comment>
<gene>
    <name evidence="1" type="primary">marMP</name>
    <name evidence="1" type="ORF">MCAPa_6810</name>
</gene>
<dbReference type="RefSeq" id="WP_036432257.1">
    <property type="nucleotide sequence ID" value="NZ_JFDO01000026.1"/>
</dbReference>
<name>A0A084EJT2_MYCCA</name>
<organism evidence="1 2">
    <name type="scientific">Mycoplasma capricolum subsp. capricolum 14232</name>
    <dbReference type="NCBI Taxonomy" id="1188238"/>
    <lineage>
        <taxon>Bacteria</taxon>
        <taxon>Bacillati</taxon>
        <taxon>Mycoplasmatota</taxon>
        <taxon>Mollicutes</taxon>
        <taxon>Mycoplasmataceae</taxon>
        <taxon>Mycoplasma</taxon>
    </lineage>
</organism>